<dbReference type="PANTHER" id="PTHR30313">
    <property type="entry name" value="DNA PRIMASE"/>
    <property type="match status" value="1"/>
</dbReference>
<dbReference type="InterPro" id="IPR050219">
    <property type="entry name" value="DnaG_primase"/>
</dbReference>
<comment type="caution">
    <text evidence="2">The sequence shown here is derived from an EMBL/GenBank/DDBJ whole genome shotgun (WGS) entry which is preliminary data.</text>
</comment>
<dbReference type="Gene3D" id="3.40.1360.10">
    <property type="match status" value="1"/>
</dbReference>
<dbReference type="GO" id="GO:0006269">
    <property type="term" value="P:DNA replication, synthesis of primer"/>
    <property type="evidence" value="ECO:0007669"/>
    <property type="project" value="TreeGrafter"/>
</dbReference>
<dbReference type="PANTHER" id="PTHR30313:SF2">
    <property type="entry name" value="DNA PRIMASE"/>
    <property type="match status" value="1"/>
</dbReference>
<dbReference type="RefSeq" id="WP_213124602.1">
    <property type="nucleotide sequence ID" value="NZ_JAGYPG010000002.1"/>
</dbReference>
<keyword evidence="3" id="KW-1185">Reference proteome</keyword>
<dbReference type="GO" id="GO:0005737">
    <property type="term" value="C:cytoplasm"/>
    <property type="evidence" value="ECO:0007669"/>
    <property type="project" value="TreeGrafter"/>
</dbReference>
<evidence type="ECO:0000259" key="1">
    <source>
        <dbReference type="SMART" id="SM00493"/>
    </source>
</evidence>
<dbReference type="Pfam" id="PF13155">
    <property type="entry name" value="Toprim_2"/>
    <property type="match status" value="1"/>
</dbReference>
<protein>
    <submittedName>
        <fullName evidence="2">Toprim domain-containing protein</fullName>
    </submittedName>
</protein>
<dbReference type="Proteomes" id="UP000681414">
    <property type="component" value="Unassembled WGS sequence"/>
</dbReference>
<evidence type="ECO:0000313" key="3">
    <source>
        <dbReference type="Proteomes" id="UP000681414"/>
    </source>
</evidence>
<organism evidence="2 3">
    <name type="scientific">Lederbergia citri</name>
    <dbReference type="NCBI Taxonomy" id="2833580"/>
    <lineage>
        <taxon>Bacteria</taxon>
        <taxon>Bacillati</taxon>
        <taxon>Bacillota</taxon>
        <taxon>Bacilli</taxon>
        <taxon>Bacillales</taxon>
        <taxon>Bacillaceae</taxon>
        <taxon>Lederbergia</taxon>
    </lineage>
</organism>
<dbReference type="InterPro" id="IPR006171">
    <property type="entry name" value="TOPRIM_dom"/>
</dbReference>
<feature type="domain" description="Toprim" evidence="1">
    <location>
        <begin position="208"/>
        <end position="282"/>
    </location>
</feature>
<proteinExistence type="predicted"/>
<dbReference type="SMART" id="SM00493">
    <property type="entry name" value="TOPRIM"/>
    <property type="match status" value="1"/>
</dbReference>
<dbReference type="EMBL" id="JAGYPG010000002">
    <property type="protein sequence ID" value="MBS4195380.1"/>
    <property type="molecule type" value="Genomic_DNA"/>
</dbReference>
<dbReference type="SUPFAM" id="SSF56731">
    <property type="entry name" value="DNA primase core"/>
    <property type="match status" value="1"/>
</dbReference>
<name>A0A942YHF8_9BACI</name>
<dbReference type="AlphaFoldDB" id="A0A942YHF8"/>
<evidence type="ECO:0000313" key="2">
    <source>
        <dbReference type="EMBL" id="MBS4195380.1"/>
    </source>
</evidence>
<sequence>MPDIKIRVQTVDIDIEGELREYDWTRPRWTSDKLLAASPFRYDSHPSFFVNLEGEYAGTWGDSGYYDEDWASGNFVKLLAFLRQETYEEAEEYLLSTYGYPVGETLKLRLPTIRLPEPFEPLPESIVTTAYSRYLASRGISEETQAMYGIGYGRQKGFTALPWRLPDGQLANVMYRATRGKVFFYEKGGMPRRKLLYGIDVVHRVSARTVALAEAPIDALSWTEASNGEIIGIAAGGVTLSDEQADLIKRSSIEELILAGDNDKAGEKFNVEVFRKLNGHARLKQANYGVYKDMNEFLLKNGGELPEIGDKVLSFPTIRAYNKNV</sequence>
<gene>
    <name evidence="2" type="ORF">KHA97_09965</name>
</gene>
<reference evidence="2 3" key="1">
    <citation type="submission" date="2021-05" db="EMBL/GenBank/DDBJ databases">
        <title>Novel Bacillus species.</title>
        <authorList>
            <person name="Liu G."/>
        </authorList>
    </citation>
    <scope>NUCLEOTIDE SEQUENCE [LARGE SCALE GENOMIC DNA]</scope>
    <source>
        <strain evidence="3">FJAT-49780</strain>
    </source>
</reference>
<accession>A0A942YHF8</accession>
<dbReference type="SUPFAM" id="SSF57783">
    <property type="entry name" value="Zinc beta-ribbon"/>
    <property type="match status" value="1"/>
</dbReference>